<organism evidence="1 2">
    <name type="scientific">Actinokineospora alba</name>
    <dbReference type="NCBI Taxonomy" id="504798"/>
    <lineage>
        <taxon>Bacteria</taxon>
        <taxon>Bacillati</taxon>
        <taxon>Actinomycetota</taxon>
        <taxon>Actinomycetes</taxon>
        <taxon>Pseudonocardiales</taxon>
        <taxon>Pseudonocardiaceae</taxon>
        <taxon>Actinokineospora</taxon>
    </lineage>
</organism>
<sequence length="410" mass="43221">MVMSIDKTVGYAYPWDFAGDPDAPARAAEVGVDVVALAAAYHTTRVPTPQHPTRRLMTTPHAACYLPVRQSAWQGRRLTPRFADWLGEPDPFGAAAKAIRGHGLGVYAWMVFTHSSVLGAANPDLVVRNAFGEPYEYALCPSAEEVVDYCATLASEIVVTGEPDGVILEACGRLGIDHGGHHDKVDFAQWTATQKRLLSLCFCAACEQLYAGAGIDARRLAAQVRSCVDVDGAGPESVEEALGADLAEALARVLADTAVTIRRRVVDSARATRPDLPVTLHGAADRWATDAFTAIGGPLGSDVDSVVANCWAGGDAAVARLREMSAAVGDDIAVGGYFRPDTVRPPEGPSLEDWAGEFAAAGLSELHLYHLGLVPRSASAVLRALVAAAKLPHPQRAGATRANESQIGGL</sequence>
<dbReference type="AlphaFoldDB" id="A0A1H0R2F3"/>
<protein>
    <recommendedName>
        <fullName evidence="3">Alanine-rich protein</fullName>
    </recommendedName>
</protein>
<dbReference type="Gene3D" id="3.20.20.80">
    <property type="entry name" value="Glycosidases"/>
    <property type="match status" value="1"/>
</dbReference>
<evidence type="ECO:0008006" key="3">
    <source>
        <dbReference type="Google" id="ProtNLM"/>
    </source>
</evidence>
<name>A0A1H0R2F3_9PSEU</name>
<dbReference type="EMBL" id="FNJB01000007">
    <property type="protein sequence ID" value="SDP23590.1"/>
    <property type="molecule type" value="Genomic_DNA"/>
</dbReference>
<evidence type="ECO:0000313" key="1">
    <source>
        <dbReference type="EMBL" id="SDP23590.1"/>
    </source>
</evidence>
<accession>A0A1H0R2F3</accession>
<reference evidence="2" key="1">
    <citation type="submission" date="2016-10" db="EMBL/GenBank/DDBJ databases">
        <authorList>
            <person name="Varghese N."/>
            <person name="Submissions S."/>
        </authorList>
    </citation>
    <scope>NUCLEOTIDE SEQUENCE [LARGE SCALE GENOMIC DNA]</scope>
    <source>
        <strain evidence="2">IBRC-M 10655</strain>
    </source>
</reference>
<dbReference type="STRING" id="504798.SAMN05421871_104263"/>
<keyword evidence="2" id="KW-1185">Reference proteome</keyword>
<gene>
    <name evidence="1" type="ORF">SAMN05192558_107264</name>
</gene>
<proteinExistence type="predicted"/>
<evidence type="ECO:0000313" key="2">
    <source>
        <dbReference type="Proteomes" id="UP000199651"/>
    </source>
</evidence>
<dbReference type="Proteomes" id="UP000199651">
    <property type="component" value="Unassembled WGS sequence"/>
</dbReference>